<sequence length="78" mass="8848">MGFRRSKKPVVPRERIQASPGKTFRSFGARAPTQPLYSHHRPGCRVGVEWDSWGSSGVTIKSKQLTKEFAMRSLGFKR</sequence>
<name>A0A7J6X393_THATH</name>
<protein>
    <submittedName>
        <fullName evidence="1">Uncharacterized protein</fullName>
    </submittedName>
</protein>
<keyword evidence="2" id="KW-1185">Reference proteome</keyword>
<dbReference type="AlphaFoldDB" id="A0A7J6X393"/>
<dbReference type="EMBL" id="JABWDY010005814">
    <property type="protein sequence ID" value="KAF5204144.1"/>
    <property type="molecule type" value="Genomic_DNA"/>
</dbReference>
<evidence type="ECO:0000313" key="1">
    <source>
        <dbReference type="EMBL" id="KAF5204144.1"/>
    </source>
</evidence>
<evidence type="ECO:0000313" key="2">
    <source>
        <dbReference type="Proteomes" id="UP000554482"/>
    </source>
</evidence>
<accession>A0A7J6X393</accession>
<comment type="caution">
    <text evidence="1">The sequence shown here is derived from an EMBL/GenBank/DDBJ whole genome shotgun (WGS) entry which is preliminary data.</text>
</comment>
<gene>
    <name evidence="1" type="ORF">FRX31_006269</name>
</gene>
<organism evidence="1 2">
    <name type="scientific">Thalictrum thalictroides</name>
    <name type="common">Rue-anemone</name>
    <name type="synonym">Anemone thalictroides</name>
    <dbReference type="NCBI Taxonomy" id="46969"/>
    <lineage>
        <taxon>Eukaryota</taxon>
        <taxon>Viridiplantae</taxon>
        <taxon>Streptophyta</taxon>
        <taxon>Embryophyta</taxon>
        <taxon>Tracheophyta</taxon>
        <taxon>Spermatophyta</taxon>
        <taxon>Magnoliopsida</taxon>
        <taxon>Ranunculales</taxon>
        <taxon>Ranunculaceae</taxon>
        <taxon>Thalictroideae</taxon>
        <taxon>Thalictrum</taxon>
    </lineage>
</organism>
<dbReference type="Proteomes" id="UP000554482">
    <property type="component" value="Unassembled WGS sequence"/>
</dbReference>
<proteinExistence type="predicted"/>
<reference evidence="1 2" key="1">
    <citation type="submission" date="2020-06" db="EMBL/GenBank/DDBJ databases">
        <title>Transcriptomic and genomic resources for Thalictrum thalictroides and T. hernandezii: Facilitating candidate gene discovery in an emerging model plant lineage.</title>
        <authorList>
            <person name="Arias T."/>
            <person name="Riano-Pachon D.M."/>
            <person name="Di Stilio V.S."/>
        </authorList>
    </citation>
    <scope>NUCLEOTIDE SEQUENCE [LARGE SCALE GENOMIC DNA]</scope>
    <source>
        <strain evidence="2">cv. WT478/WT964</strain>
        <tissue evidence="1">Leaves</tissue>
    </source>
</reference>